<keyword evidence="5" id="KW-0812">Transmembrane</keyword>
<dbReference type="EMBL" id="JADDOJ010000098">
    <property type="protein sequence ID" value="MBE7942414.1"/>
    <property type="molecule type" value="Genomic_DNA"/>
</dbReference>
<dbReference type="Proteomes" id="UP000715965">
    <property type="component" value="Unassembled WGS sequence"/>
</dbReference>
<keyword evidence="6" id="KW-1133">Transmembrane helix</keyword>
<evidence type="ECO:0000256" key="4">
    <source>
        <dbReference type="ARBA" id="ARBA00022519"/>
    </source>
</evidence>
<keyword evidence="7" id="KW-0472">Membrane</keyword>
<evidence type="ECO:0000256" key="1">
    <source>
        <dbReference type="ARBA" id="ARBA00004377"/>
    </source>
</evidence>
<keyword evidence="2" id="KW-1003">Cell membrane</keyword>
<evidence type="ECO:0000256" key="3">
    <source>
        <dbReference type="ARBA" id="ARBA00022481"/>
    </source>
</evidence>
<accession>A0ABR9SJ70</accession>
<keyword evidence="3" id="KW-0488">Methylation</keyword>
<evidence type="ECO:0000259" key="8">
    <source>
        <dbReference type="Pfam" id="PF12019"/>
    </source>
</evidence>
<reference evidence="9 10" key="1">
    <citation type="submission" date="2020-10" db="EMBL/GenBank/DDBJ databases">
        <title>Draft genome of Ramlibacter aquaticus LMG 30558.</title>
        <authorList>
            <person name="Props R."/>
        </authorList>
    </citation>
    <scope>NUCLEOTIDE SEQUENCE [LARGE SCALE GENOMIC DNA]</scope>
    <source>
        <strain evidence="9 10">LMG 30558</strain>
    </source>
</reference>
<evidence type="ECO:0000313" key="10">
    <source>
        <dbReference type="Proteomes" id="UP000715965"/>
    </source>
</evidence>
<dbReference type="Pfam" id="PF12019">
    <property type="entry name" value="GspH"/>
    <property type="match status" value="1"/>
</dbReference>
<organism evidence="9 10">
    <name type="scientific">Ramlibacter aquaticus</name>
    <dbReference type="NCBI Taxonomy" id="2780094"/>
    <lineage>
        <taxon>Bacteria</taxon>
        <taxon>Pseudomonadati</taxon>
        <taxon>Pseudomonadota</taxon>
        <taxon>Betaproteobacteria</taxon>
        <taxon>Burkholderiales</taxon>
        <taxon>Comamonadaceae</taxon>
        <taxon>Ramlibacter</taxon>
    </lineage>
</organism>
<name>A0ABR9SJ70_9BURK</name>
<evidence type="ECO:0000256" key="5">
    <source>
        <dbReference type="ARBA" id="ARBA00022692"/>
    </source>
</evidence>
<feature type="domain" description="General secretion pathway GspH" evidence="8">
    <location>
        <begin position="52"/>
        <end position="186"/>
    </location>
</feature>
<keyword evidence="4" id="KW-0997">Cell inner membrane</keyword>
<evidence type="ECO:0000313" key="9">
    <source>
        <dbReference type="EMBL" id="MBE7942414.1"/>
    </source>
</evidence>
<sequence>MFKRTTSAGGWLLPEFSAFDHTLLGVLVCVAAAAAWPRVEQQLTHRRLANEVDAFVQDFLRARDYAQARHIAVEFCASDAAGRDCAAQGDWASGWIARPAAFSAGTDSPSRAGAASPSIPGERLLATRAWSSGDSLVAVAPARLSRIVIGPEGHVEGLPGALVTWVARPASREPGMVRCVRISGLGTPMVDDHESGCR</sequence>
<protein>
    <submittedName>
        <fullName evidence="9">GspH/FimT family pseudopilin</fullName>
    </submittedName>
</protein>
<keyword evidence="10" id="KW-1185">Reference proteome</keyword>
<dbReference type="Gene3D" id="3.55.40.10">
    <property type="entry name" value="minor pseudopilin epsh domain"/>
    <property type="match status" value="1"/>
</dbReference>
<evidence type="ECO:0000256" key="6">
    <source>
        <dbReference type="ARBA" id="ARBA00022989"/>
    </source>
</evidence>
<comment type="subcellular location">
    <subcellularLocation>
        <location evidence="1">Cell inner membrane</location>
        <topology evidence="1">Single-pass membrane protein</topology>
    </subcellularLocation>
</comment>
<comment type="caution">
    <text evidence="9">The sequence shown here is derived from an EMBL/GenBank/DDBJ whole genome shotgun (WGS) entry which is preliminary data.</text>
</comment>
<dbReference type="RefSeq" id="WP_193781968.1">
    <property type="nucleotide sequence ID" value="NZ_JADDOJ010000098.1"/>
</dbReference>
<evidence type="ECO:0000256" key="7">
    <source>
        <dbReference type="ARBA" id="ARBA00023136"/>
    </source>
</evidence>
<gene>
    <name evidence="9" type="ORF">IM725_17730</name>
</gene>
<dbReference type="InterPro" id="IPR022346">
    <property type="entry name" value="T2SS_GspH"/>
</dbReference>
<proteinExistence type="predicted"/>
<evidence type="ECO:0000256" key="2">
    <source>
        <dbReference type="ARBA" id="ARBA00022475"/>
    </source>
</evidence>